<feature type="region of interest" description="Disordered" evidence="2">
    <location>
        <begin position="99"/>
        <end position="166"/>
    </location>
</feature>
<accession>A0A096BAU7</accession>
<gene>
    <name evidence="5" type="ORF">HMPREF9460_00962</name>
</gene>
<dbReference type="InterPro" id="IPR041415">
    <property type="entry name" value="BclA_C"/>
</dbReference>
<dbReference type="HOGENOM" id="CLU_059323_0_0_9"/>
<keyword evidence="1" id="KW-0677">Repeat</keyword>
<dbReference type="InterPro" id="IPR008983">
    <property type="entry name" value="Tumour_necrosis_fac-like_dom"/>
</dbReference>
<dbReference type="RefSeq" id="WP_044939576.1">
    <property type="nucleotide sequence ID" value="NZ_KN174162.1"/>
</dbReference>
<comment type="caution">
    <text evidence="5">The sequence shown here is derived from an EMBL/GenBank/DDBJ whole genome shotgun (WGS) entry which is preliminary data.</text>
</comment>
<evidence type="ECO:0000313" key="5">
    <source>
        <dbReference type="EMBL" id="KGF56548.1"/>
    </source>
</evidence>
<dbReference type="InterPro" id="IPR050938">
    <property type="entry name" value="Collagen_Structural_Proteins"/>
</dbReference>
<organism evidence="5 6">
    <name type="scientific">Flavonifractor plautii 1_3_50AFAA</name>
    <dbReference type="NCBI Taxonomy" id="742738"/>
    <lineage>
        <taxon>Bacteria</taxon>
        <taxon>Bacillati</taxon>
        <taxon>Bacillota</taxon>
        <taxon>Clostridia</taxon>
        <taxon>Eubacteriales</taxon>
        <taxon>Oscillospiraceae</taxon>
        <taxon>Flavonifractor</taxon>
    </lineage>
</organism>
<dbReference type="InterPro" id="IPR008160">
    <property type="entry name" value="Collagen"/>
</dbReference>
<dbReference type="Pfam" id="PF01391">
    <property type="entry name" value="Collagen"/>
    <property type="match status" value="1"/>
</dbReference>
<keyword evidence="3" id="KW-1133">Transmembrane helix</keyword>
<evidence type="ECO:0000313" key="6">
    <source>
        <dbReference type="Proteomes" id="UP000029585"/>
    </source>
</evidence>
<keyword evidence="3" id="KW-0812">Transmembrane</keyword>
<feature type="transmembrane region" description="Helical" evidence="3">
    <location>
        <begin position="345"/>
        <end position="367"/>
    </location>
</feature>
<dbReference type="AlphaFoldDB" id="A0A096BAU7"/>
<protein>
    <recommendedName>
        <fullName evidence="4">BclA C-terminal domain-containing protein</fullName>
    </recommendedName>
</protein>
<evidence type="ECO:0000256" key="1">
    <source>
        <dbReference type="ARBA" id="ARBA00022737"/>
    </source>
</evidence>
<proteinExistence type="predicted"/>
<dbReference type="PANTHER" id="PTHR37456:SF3">
    <property type="entry name" value="COLLAGEN ALPHA-1(XXV) CHAIN"/>
    <property type="match status" value="1"/>
</dbReference>
<dbReference type="Proteomes" id="UP000029585">
    <property type="component" value="Unassembled WGS sequence"/>
</dbReference>
<sequence length="370" mass="34945">MSLPTFPPIEPPLSREGSINEIISSIAAEELSLSHILNAEGEKLQYVLGTLPGLEAAAALDEVMQVNQSVQETLSSVMEQQMLLTGKLASAMSAPILPGPTGATGATGATGPAEGPVGVTGPTGPTGADGPTGPTGAAGPTGTTGPTGAQGPIGPTGATGAVGPAGAVGPTGATGATGATGPTGAVGATGATGATGSAGANGAVGVAGITGAAGAAGATGPTGASGPTGATGPNLTATAGFAANTQGSSVLVALGGSPIPLPNAQVLSPDITANTGNTVFTVATAGTYQISYHVNTTVALLMGTRLVINGVNSIPSTINPVVSTSNFENQIKVTLPANSTITLQLFTTIAGTAILVSGGAGASLTIIRLS</sequence>
<dbReference type="PANTHER" id="PTHR37456">
    <property type="entry name" value="SI:CH211-266K2.1"/>
    <property type="match status" value="1"/>
</dbReference>
<evidence type="ECO:0000256" key="3">
    <source>
        <dbReference type="SAM" id="Phobius"/>
    </source>
</evidence>
<name>A0A096BAU7_FLAPL</name>
<dbReference type="eggNOG" id="COG2931">
    <property type="taxonomic scope" value="Bacteria"/>
</dbReference>
<dbReference type="InterPro" id="IPR058705">
    <property type="entry name" value="A_ENA"/>
</dbReference>
<evidence type="ECO:0000256" key="2">
    <source>
        <dbReference type="SAM" id="MobiDB-lite"/>
    </source>
</evidence>
<dbReference type="EMBL" id="ADLO01000039">
    <property type="protein sequence ID" value="KGF56548.1"/>
    <property type="molecule type" value="Genomic_DNA"/>
</dbReference>
<evidence type="ECO:0000259" key="4">
    <source>
        <dbReference type="Pfam" id="PF18573"/>
    </source>
</evidence>
<keyword evidence="3" id="KW-0472">Membrane</keyword>
<reference evidence="5 6" key="1">
    <citation type="submission" date="2011-08" db="EMBL/GenBank/DDBJ databases">
        <title>The Genome Sequence of Clostridium orbiscindens 1_3_50AFAA.</title>
        <authorList>
            <consortium name="The Broad Institute Genome Sequencing Platform"/>
            <person name="Earl A."/>
            <person name="Ward D."/>
            <person name="Feldgarden M."/>
            <person name="Gevers D."/>
            <person name="Daigneault M."/>
            <person name="Strauss J."/>
            <person name="Allen-Vercoe E."/>
            <person name="Young S.K."/>
            <person name="Zeng Q."/>
            <person name="Gargeya S."/>
            <person name="Fitzgerald M."/>
            <person name="Haas B."/>
            <person name="Abouelleil A."/>
            <person name="Alvarado L."/>
            <person name="Arachchi H.M."/>
            <person name="Berlin A."/>
            <person name="Brown A."/>
            <person name="Chapman S.B."/>
            <person name="Chen Z."/>
            <person name="Dunbar C."/>
            <person name="Freedman E."/>
            <person name="Gearin G."/>
            <person name="Gellesch M."/>
            <person name="Goldberg J."/>
            <person name="Griggs A."/>
            <person name="Gujja S."/>
            <person name="Heiman D."/>
            <person name="Howarth C."/>
            <person name="Larson L."/>
            <person name="Lui A."/>
            <person name="MacDonald P.J.P."/>
            <person name="Montmayeur A."/>
            <person name="Murphy C."/>
            <person name="Neiman D."/>
            <person name="Pearson M."/>
            <person name="Priest M."/>
            <person name="Roberts A."/>
            <person name="Saif S."/>
            <person name="Shea T."/>
            <person name="Shenoy N."/>
            <person name="Sisk P."/>
            <person name="Stolte C."/>
            <person name="Sykes S."/>
            <person name="Wortman J."/>
            <person name="Nusbaum C."/>
            <person name="Birren B."/>
        </authorList>
    </citation>
    <scope>NUCLEOTIDE SEQUENCE [LARGE SCALE GENOMIC DNA]</scope>
    <source>
        <strain evidence="5 6">1_3_50AFAA</strain>
    </source>
</reference>
<keyword evidence="6" id="KW-1185">Reference proteome</keyword>
<feature type="domain" description="BclA C-terminal" evidence="4">
    <location>
        <begin position="241"/>
        <end position="370"/>
    </location>
</feature>
<dbReference type="Pfam" id="PF18573">
    <property type="entry name" value="BclA_C"/>
    <property type="match status" value="1"/>
</dbReference>
<dbReference type="PATRIC" id="fig|742738.3.peg.994"/>
<dbReference type="Gene3D" id="2.60.120.40">
    <property type="match status" value="1"/>
</dbReference>
<dbReference type="Pfam" id="PF26595">
    <property type="entry name" value="A_ENA"/>
    <property type="match status" value="1"/>
</dbReference>